<organism evidence="6 7">
    <name type="scientific">Cymbomonas tetramitiformis</name>
    <dbReference type="NCBI Taxonomy" id="36881"/>
    <lineage>
        <taxon>Eukaryota</taxon>
        <taxon>Viridiplantae</taxon>
        <taxon>Chlorophyta</taxon>
        <taxon>Pyramimonadophyceae</taxon>
        <taxon>Pyramimonadales</taxon>
        <taxon>Pyramimonadaceae</taxon>
        <taxon>Cymbomonas</taxon>
    </lineage>
</organism>
<protein>
    <recommendedName>
        <fullName evidence="5">GB1/RHD3-type G domain-containing protein</fullName>
    </recommendedName>
</protein>
<dbReference type="Proteomes" id="UP001190700">
    <property type="component" value="Unassembled WGS sequence"/>
</dbReference>
<reference evidence="6 7" key="1">
    <citation type="journal article" date="2015" name="Genome Biol. Evol.">
        <title>Comparative Genomics of a Bacterivorous Green Alga Reveals Evolutionary Causalities and Consequences of Phago-Mixotrophic Mode of Nutrition.</title>
        <authorList>
            <person name="Burns J.A."/>
            <person name="Paasch A."/>
            <person name="Narechania A."/>
            <person name="Kim E."/>
        </authorList>
    </citation>
    <scope>NUCLEOTIDE SEQUENCE [LARGE SCALE GENOMIC DNA]</scope>
    <source>
        <strain evidence="6 7">PLY_AMNH</strain>
    </source>
</reference>
<dbReference type="Gene3D" id="3.40.50.300">
    <property type="entry name" value="P-loop containing nucleotide triphosphate hydrolases"/>
    <property type="match status" value="1"/>
</dbReference>
<feature type="chain" id="PRO_5042167193" description="GB1/RHD3-type G domain-containing protein" evidence="4">
    <location>
        <begin position="33"/>
        <end position="160"/>
    </location>
</feature>
<dbReference type="PROSITE" id="PS51715">
    <property type="entry name" value="G_GB1_RHD3"/>
    <property type="match status" value="1"/>
</dbReference>
<dbReference type="InterPro" id="IPR027417">
    <property type="entry name" value="P-loop_NTPase"/>
</dbReference>
<keyword evidence="2" id="KW-0342">GTP-binding</keyword>
<evidence type="ECO:0000256" key="1">
    <source>
        <dbReference type="ARBA" id="ARBA00022741"/>
    </source>
</evidence>
<keyword evidence="1" id="KW-0547">Nucleotide-binding</keyword>
<evidence type="ECO:0000256" key="4">
    <source>
        <dbReference type="SAM" id="SignalP"/>
    </source>
</evidence>
<proteinExistence type="inferred from homology"/>
<dbReference type="InterPro" id="IPR030386">
    <property type="entry name" value="G_GB1_RHD3_dom"/>
</dbReference>
<feature type="non-terminal residue" evidence="6">
    <location>
        <position position="160"/>
    </location>
</feature>
<evidence type="ECO:0000259" key="5">
    <source>
        <dbReference type="PROSITE" id="PS51715"/>
    </source>
</evidence>
<comment type="similarity">
    <text evidence="3">Belongs to the TRAFAC class dynamin-like GTPase superfamily. GB1/RHD3 GTPase family.</text>
</comment>
<name>A0AAE0LAH1_9CHLO</name>
<sequence>MIRQIGERSSRQLLGFVLGLSAFVLCVQSIRAEDATLHQAFPLVRPDDQHTKLAVSHEGLDALRLITTPVAPIIVIGPYRSGKSFLLNQLLGVSCGEGFGVGHQRDTKTKGLWVWGEGKEVVMGGKRISLIYIDTEGFESKGISDAYDDRIFALSAILSS</sequence>
<comment type="caution">
    <text evidence="6">The sequence shown here is derived from an EMBL/GenBank/DDBJ whole genome shotgun (WGS) entry which is preliminary data.</text>
</comment>
<dbReference type="Pfam" id="PF02263">
    <property type="entry name" value="GBP"/>
    <property type="match status" value="1"/>
</dbReference>
<feature type="signal peptide" evidence="4">
    <location>
        <begin position="1"/>
        <end position="32"/>
    </location>
</feature>
<dbReference type="AlphaFoldDB" id="A0AAE0LAH1"/>
<dbReference type="GO" id="GO:0003924">
    <property type="term" value="F:GTPase activity"/>
    <property type="evidence" value="ECO:0007669"/>
    <property type="project" value="InterPro"/>
</dbReference>
<dbReference type="EMBL" id="LGRX02005984">
    <property type="protein sequence ID" value="KAK3277670.1"/>
    <property type="molecule type" value="Genomic_DNA"/>
</dbReference>
<evidence type="ECO:0000313" key="6">
    <source>
        <dbReference type="EMBL" id="KAK3277670.1"/>
    </source>
</evidence>
<keyword evidence="7" id="KW-1185">Reference proteome</keyword>
<dbReference type="GO" id="GO:0005525">
    <property type="term" value="F:GTP binding"/>
    <property type="evidence" value="ECO:0007669"/>
    <property type="project" value="UniProtKB-KW"/>
</dbReference>
<dbReference type="SUPFAM" id="SSF52540">
    <property type="entry name" value="P-loop containing nucleoside triphosphate hydrolases"/>
    <property type="match status" value="1"/>
</dbReference>
<evidence type="ECO:0000313" key="7">
    <source>
        <dbReference type="Proteomes" id="UP001190700"/>
    </source>
</evidence>
<feature type="domain" description="GB1/RHD3-type G" evidence="5">
    <location>
        <begin position="67"/>
        <end position="160"/>
    </location>
</feature>
<evidence type="ECO:0000256" key="2">
    <source>
        <dbReference type="ARBA" id="ARBA00023134"/>
    </source>
</evidence>
<accession>A0AAE0LAH1</accession>
<dbReference type="PANTHER" id="PTHR10751">
    <property type="entry name" value="GUANYLATE BINDING PROTEIN"/>
    <property type="match status" value="1"/>
</dbReference>
<evidence type="ECO:0000256" key="3">
    <source>
        <dbReference type="PROSITE-ProRule" id="PRU01052"/>
    </source>
</evidence>
<keyword evidence="4" id="KW-0732">Signal</keyword>
<dbReference type="InterPro" id="IPR015894">
    <property type="entry name" value="Guanylate-bd_N"/>
</dbReference>
<gene>
    <name evidence="6" type="ORF">CYMTET_14335</name>
</gene>